<reference evidence="1" key="1">
    <citation type="submission" date="2022-02" db="EMBL/GenBank/DDBJ databases">
        <title>Plant Genome Project.</title>
        <authorList>
            <person name="Zhang R.-G."/>
        </authorList>
    </citation>
    <scope>NUCLEOTIDE SEQUENCE</scope>
    <source>
        <strain evidence="1">AT1</strain>
    </source>
</reference>
<evidence type="ECO:0000313" key="1">
    <source>
        <dbReference type="EMBL" id="KAI8559120.1"/>
    </source>
</evidence>
<dbReference type="EMBL" id="CM046391">
    <property type="protein sequence ID" value="KAI8559120.1"/>
    <property type="molecule type" value="Genomic_DNA"/>
</dbReference>
<gene>
    <name evidence="1" type="ORF">RHMOL_Rhmol04G0149200</name>
</gene>
<sequence length="118" mass="13476">MARQGVRYGRYAVVEDVYERSKTAREARMEAWFQQHEQCVMDVIGVLTDQVVAMAVGGNPPRCRPIQPRFPKEEEVSDDISITKPLTGNHQSRERTKVDEATIEWPFTSNIISDPIVD</sequence>
<dbReference type="Proteomes" id="UP001062846">
    <property type="component" value="Chromosome 4"/>
</dbReference>
<name>A0ACC0P0W5_RHOML</name>
<comment type="caution">
    <text evidence="1">The sequence shown here is derived from an EMBL/GenBank/DDBJ whole genome shotgun (WGS) entry which is preliminary data.</text>
</comment>
<organism evidence="1 2">
    <name type="scientific">Rhododendron molle</name>
    <name type="common">Chinese azalea</name>
    <name type="synonym">Azalea mollis</name>
    <dbReference type="NCBI Taxonomy" id="49168"/>
    <lineage>
        <taxon>Eukaryota</taxon>
        <taxon>Viridiplantae</taxon>
        <taxon>Streptophyta</taxon>
        <taxon>Embryophyta</taxon>
        <taxon>Tracheophyta</taxon>
        <taxon>Spermatophyta</taxon>
        <taxon>Magnoliopsida</taxon>
        <taxon>eudicotyledons</taxon>
        <taxon>Gunneridae</taxon>
        <taxon>Pentapetalae</taxon>
        <taxon>asterids</taxon>
        <taxon>Ericales</taxon>
        <taxon>Ericaceae</taxon>
        <taxon>Ericoideae</taxon>
        <taxon>Rhodoreae</taxon>
        <taxon>Rhododendron</taxon>
    </lineage>
</organism>
<proteinExistence type="predicted"/>
<evidence type="ECO:0000313" key="2">
    <source>
        <dbReference type="Proteomes" id="UP001062846"/>
    </source>
</evidence>
<keyword evidence="2" id="KW-1185">Reference proteome</keyword>
<protein>
    <submittedName>
        <fullName evidence="1">Uncharacterized protein</fullName>
    </submittedName>
</protein>
<accession>A0ACC0P0W5</accession>